<keyword evidence="3" id="KW-1185">Reference proteome</keyword>
<gene>
    <name evidence="2" type="ORF">HXX76_004237</name>
</gene>
<protein>
    <submittedName>
        <fullName evidence="2">Uncharacterized protein</fullName>
    </submittedName>
</protein>
<evidence type="ECO:0000313" key="3">
    <source>
        <dbReference type="Proteomes" id="UP000650467"/>
    </source>
</evidence>
<name>A0A835T7G1_CHLIN</name>
<keyword evidence="1" id="KW-0732">Signal</keyword>
<reference evidence="2" key="1">
    <citation type="journal article" date="2020" name="bioRxiv">
        <title>Comparative genomics of Chlamydomonas.</title>
        <authorList>
            <person name="Craig R.J."/>
            <person name="Hasan A.R."/>
            <person name="Ness R.W."/>
            <person name="Keightley P.D."/>
        </authorList>
    </citation>
    <scope>NUCLEOTIDE SEQUENCE</scope>
    <source>
        <strain evidence="2">SAG 7.73</strain>
    </source>
</reference>
<accession>A0A835T7G1</accession>
<feature type="signal peptide" evidence="1">
    <location>
        <begin position="1"/>
        <end position="35"/>
    </location>
</feature>
<dbReference type="EMBL" id="JAEHOC010000007">
    <property type="protein sequence ID" value="KAG2440123.1"/>
    <property type="molecule type" value="Genomic_DNA"/>
</dbReference>
<proteinExistence type="predicted"/>
<dbReference type="Proteomes" id="UP000650467">
    <property type="component" value="Unassembled WGS sequence"/>
</dbReference>
<feature type="chain" id="PRO_5032984798" evidence="1">
    <location>
        <begin position="36"/>
        <end position="135"/>
    </location>
</feature>
<evidence type="ECO:0000256" key="1">
    <source>
        <dbReference type="SAM" id="SignalP"/>
    </source>
</evidence>
<organism evidence="2 3">
    <name type="scientific">Chlamydomonas incerta</name>
    <dbReference type="NCBI Taxonomy" id="51695"/>
    <lineage>
        <taxon>Eukaryota</taxon>
        <taxon>Viridiplantae</taxon>
        <taxon>Chlorophyta</taxon>
        <taxon>core chlorophytes</taxon>
        <taxon>Chlorophyceae</taxon>
        <taxon>CS clade</taxon>
        <taxon>Chlamydomonadales</taxon>
        <taxon>Chlamydomonadaceae</taxon>
        <taxon>Chlamydomonas</taxon>
    </lineage>
</organism>
<evidence type="ECO:0000313" key="2">
    <source>
        <dbReference type="EMBL" id="KAG2440123.1"/>
    </source>
</evidence>
<sequence length="135" mass="13439">MARGWRPGPLGPLAPLVRLLLLALALLAAPHRTAAQGCSGTSWTGPLPALYDCSSSSTAYAASFNNTPNDAAANAGGLLGAPLNPAGAKCLSGAPTNATELASIWYTSNSGVTKSTTVVTFDSALYAASVGYVAG</sequence>
<dbReference type="AlphaFoldDB" id="A0A835T7G1"/>
<comment type="caution">
    <text evidence="2">The sequence shown here is derived from an EMBL/GenBank/DDBJ whole genome shotgun (WGS) entry which is preliminary data.</text>
</comment>